<dbReference type="AlphaFoldDB" id="A0A8S9G1S0"/>
<dbReference type="Proteomes" id="UP000712281">
    <property type="component" value="Unassembled WGS sequence"/>
</dbReference>
<organism evidence="1 2">
    <name type="scientific">Brassica cretica</name>
    <name type="common">Mustard</name>
    <dbReference type="NCBI Taxonomy" id="69181"/>
    <lineage>
        <taxon>Eukaryota</taxon>
        <taxon>Viridiplantae</taxon>
        <taxon>Streptophyta</taxon>
        <taxon>Embryophyta</taxon>
        <taxon>Tracheophyta</taxon>
        <taxon>Spermatophyta</taxon>
        <taxon>Magnoliopsida</taxon>
        <taxon>eudicotyledons</taxon>
        <taxon>Gunneridae</taxon>
        <taxon>Pentapetalae</taxon>
        <taxon>rosids</taxon>
        <taxon>malvids</taxon>
        <taxon>Brassicales</taxon>
        <taxon>Brassicaceae</taxon>
        <taxon>Brassiceae</taxon>
        <taxon>Brassica</taxon>
    </lineage>
</organism>
<protein>
    <submittedName>
        <fullName evidence="1">Uncharacterized protein</fullName>
    </submittedName>
</protein>
<accession>A0A8S9G1S0</accession>
<dbReference type="EMBL" id="QGKW02002228">
    <property type="protein sequence ID" value="KAF2537062.1"/>
    <property type="molecule type" value="Genomic_DNA"/>
</dbReference>
<evidence type="ECO:0000313" key="1">
    <source>
        <dbReference type="EMBL" id="KAF2537062.1"/>
    </source>
</evidence>
<gene>
    <name evidence="1" type="ORF">F2Q68_00020739</name>
</gene>
<sequence>MPFVNFKTRFLLIVSKDWDLIRFVLPDEGTIWLMVWIYHGVLESIDRIMDSLWLIEFRWLIFWINHTRFGINDMGYWGDAMEYGVNYKRRTGQLLGKTGEGNRKRFKISVPHFDNSELI</sequence>
<proteinExistence type="predicted"/>
<name>A0A8S9G1S0_BRACR</name>
<evidence type="ECO:0000313" key="2">
    <source>
        <dbReference type="Proteomes" id="UP000712281"/>
    </source>
</evidence>
<reference evidence="1" key="1">
    <citation type="submission" date="2019-12" db="EMBL/GenBank/DDBJ databases">
        <title>Genome sequencing and annotation of Brassica cretica.</title>
        <authorList>
            <person name="Studholme D.J."/>
            <person name="Sarris P.F."/>
        </authorList>
    </citation>
    <scope>NUCLEOTIDE SEQUENCE</scope>
    <source>
        <strain evidence="1">PFS-001/15</strain>
        <tissue evidence="1">Leaf</tissue>
    </source>
</reference>
<comment type="caution">
    <text evidence="1">The sequence shown here is derived from an EMBL/GenBank/DDBJ whole genome shotgun (WGS) entry which is preliminary data.</text>
</comment>